<dbReference type="Proteomes" id="UP000658305">
    <property type="component" value="Unassembled WGS sequence"/>
</dbReference>
<comment type="caution">
    <text evidence="2">The sequence shown here is derived from an EMBL/GenBank/DDBJ whole genome shotgun (WGS) entry which is preliminary data.</text>
</comment>
<reference evidence="3" key="1">
    <citation type="journal article" date="2019" name="Int. J. Syst. Evol. Microbiol.">
        <title>The Global Catalogue of Microorganisms (GCM) 10K type strain sequencing project: providing services to taxonomists for standard genome sequencing and annotation.</title>
        <authorList>
            <consortium name="The Broad Institute Genomics Platform"/>
            <consortium name="The Broad Institute Genome Sequencing Center for Infectious Disease"/>
            <person name="Wu L."/>
            <person name="Ma J."/>
        </authorList>
    </citation>
    <scope>NUCLEOTIDE SEQUENCE [LARGE SCALE GENOMIC DNA]</scope>
    <source>
        <strain evidence="3">KCTC 23298</strain>
    </source>
</reference>
<dbReference type="InterPro" id="IPR013022">
    <property type="entry name" value="Xyl_isomerase-like_TIM-brl"/>
</dbReference>
<name>A0ABQ3FIA8_9RHOB</name>
<organism evidence="2 3">
    <name type="scientific">Gemmobacter nanjingensis</name>
    <dbReference type="NCBI Taxonomy" id="488454"/>
    <lineage>
        <taxon>Bacteria</taxon>
        <taxon>Pseudomonadati</taxon>
        <taxon>Pseudomonadota</taxon>
        <taxon>Alphaproteobacteria</taxon>
        <taxon>Rhodobacterales</taxon>
        <taxon>Paracoccaceae</taxon>
        <taxon>Gemmobacter</taxon>
    </lineage>
</organism>
<dbReference type="InterPro" id="IPR050312">
    <property type="entry name" value="IolE/XylAMocC-like"/>
</dbReference>
<dbReference type="RefSeq" id="WP_189381246.1">
    <property type="nucleotide sequence ID" value="NZ_BMYI01000007.1"/>
</dbReference>
<protein>
    <submittedName>
        <fullName evidence="2">Epimerase</fullName>
    </submittedName>
</protein>
<dbReference type="InterPro" id="IPR036237">
    <property type="entry name" value="Xyl_isomerase-like_sf"/>
</dbReference>
<dbReference type="PANTHER" id="PTHR12110">
    <property type="entry name" value="HYDROXYPYRUVATE ISOMERASE"/>
    <property type="match status" value="1"/>
</dbReference>
<dbReference type="EMBL" id="BMYI01000007">
    <property type="protein sequence ID" value="GHC24926.1"/>
    <property type="molecule type" value="Genomic_DNA"/>
</dbReference>
<dbReference type="PANTHER" id="PTHR12110:SF41">
    <property type="entry name" value="INOSOSE DEHYDRATASE"/>
    <property type="match status" value="1"/>
</dbReference>
<dbReference type="SUPFAM" id="SSF51658">
    <property type="entry name" value="Xylose isomerase-like"/>
    <property type="match status" value="1"/>
</dbReference>
<evidence type="ECO:0000259" key="1">
    <source>
        <dbReference type="Pfam" id="PF01261"/>
    </source>
</evidence>
<evidence type="ECO:0000313" key="3">
    <source>
        <dbReference type="Proteomes" id="UP000658305"/>
    </source>
</evidence>
<evidence type="ECO:0000313" key="2">
    <source>
        <dbReference type="EMBL" id="GHC24926.1"/>
    </source>
</evidence>
<sequence>MKKTNPLGIHWLVLSKTWDAEGARHAIREARRIGYDFIETPPTPPEADITRITRDALAEAGLAATVCLGLSADQDLTSPDPEIRARGEAFLMEAVDTCARIGGFMVSGITYSAFQKYLAPCTAEGRATSVEAIRRVAERAQPHGIEIGLEVVNRYETNLLNTAEQALAFCRDTGMENVKIHLDSYHMNIEETDIGRAIRNAGDRIGFFHIGDSNRGYLGAGNIDFNPYFRALCEAGYAGPVSFESFSSTMIDQPLLGILAIWRDTWEDGQDLAEHSFEVMRALVKSGDEAHRRALG</sequence>
<keyword evidence="3" id="KW-1185">Reference proteome</keyword>
<accession>A0ABQ3FIA8</accession>
<dbReference type="Gene3D" id="3.20.20.150">
    <property type="entry name" value="Divalent-metal-dependent TIM barrel enzymes"/>
    <property type="match status" value="1"/>
</dbReference>
<feature type="domain" description="Xylose isomerase-like TIM barrel" evidence="1">
    <location>
        <begin position="27"/>
        <end position="273"/>
    </location>
</feature>
<dbReference type="Pfam" id="PF01261">
    <property type="entry name" value="AP_endonuc_2"/>
    <property type="match status" value="1"/>
</dbReference>
<gene>
    <name evidence="2" type="ORF">GCM10007291_25690</name>
</gene>
<proteinExistence type="predicted"/>